<dbReference type="InterPro" id="IPR020084">
    <property type="entry name" value="NUDIX_hydrolase_CS"/>
</dbReference>
<evidence type="ECO:0000313" key="4">
    <source>
        <dbReference type="Proteomes" id="UP001595952"/>
    </source>
</evidence>
<dbReference type="Pfam" id="PF00293">
    <property type="entry name" value="NUDIX"/>
    <property type="match status" value="1"/>
</dbReference>
<name>A0ABV9IDN5_9DEIO</name>
<evidence type="ECO:0000259" key="2">
    <source>
        <dbReference type="PROSITE" id="PS51462"/>
    </source>
</evidence>
<dbReference type="CDD" id="cd24154">
    <property type="entry name" value="NUDIX_DR0079"/>
    <property type="match status" value="1"/>
</dbReference>
<evidence type="ECO:0000256" key="1">
    <source>
        <dbReference type="ARBA" id="ARBA00022801"/>
    </source>
</evidence>
<keyword evidence="1" id="KW-0378">Hydrolase</keyword>
<evidence type="ECO:0000313" key="3">
    <source>
        <dbReference type="EMBL" id="MFC4639726.1"/>
    </source>
</evidence>
<proteinExistence type="predicted"/>
<dbReference type="InterPro" id="IPR000086">
    <property type="entry name" value="NUDIX_hydrolase_dom"/>
</dbReference>
<feature type="domain" description="Nudix hydrolase" evidence="2">
    <location>
        <begin position="37"/>
        <end position="167"/>
    </location>
</feature>
<protein>
    <submittedName>
        <fullName evidence="3">NUDIX domain-containing protein</fullName>
    </submittedName>
</protein>
<sequence length="177" mass="19981">MSTDAAPGSAVEWLDHVNEHDEVIGQVTRDDAWAQRLTVRGVNAFVVNGGGELWIPRRTAHKRMFPGCLDMSVGGHVDRGEDYLTAFRRETREELNLDLDTVAWREIAAFSPYKTGLSIFMRVYEIRSDAAPTFNPDDFTEAWWLTPQALLRRIEAGDPAKGDLAEIVRRCYGDLLT</sequence>
<dbReference type="Proteomes" id="UP001595952">
    <property type="component" value="Unassembled WGS sequence"/>
</dbReference>
<comment type="caution">
    <text evidence="3">The sequence shown here is derived from an EMBL/GenBank/DDBJ whole genome shotgun (WGS) entry which is preliminary data.</text>
</comment>
<organism evidence="3 4">
    <name type="scientific">Deinococcus hohokamensis</name>
    <dbReference type="NCBI Taxonomy" id="309883"/>
    <lineage>
        <taxon>Bacteria</taxon>
        <taxon>Thermotogati</taxon>
        <taxon>Deinococcota</taxon>
        <taxon>Deinococci</taxon>
        <taxon>Deinococcales</taxon>
        <taxon>Deinococcaceae</taxon>
        <taxon>Deinococcus</taxon>
    </lineage>
</organism>
<dbReference type="PANTHER" id="PTHR10885:SF0">
    <property type="entry name" value="ISOPENTENYL-DIPHOSPHATE DELTA-ISOMERASE"/>
    <property type="match status" value="1"/>
</dbReference>
<reference evidence="4" key="1">
    <citation type="journal article" date="2019" name="Int. J. Syst. Evol. Microbiol.">
        <title>The Global Catalogue of Microorganisms (GCM) 10K type strain sequencing project: providing services to taxonomists for standard genome sequencing and annotation.</title>
        <authorList>
            <consortium name="The Broad Institute Genomics Platform"/>
            <consortium name="The Broad Institute Genome Sequencing Center for Infectious Disease"/>
            <person name="Wu L."/>
            <person name="Ma J."/>
        </authorList>
    </citation>
    <scope>NUCLEOTIDE SEQUENCE [LARGE SCALE GENOMIC DNA]</scope>
    <source>
        <strain evidence="4">CCUG 55995</strain>
    </source>
</reference>
<dbReference type="PROSITE" id="PS00893">
    <property type="entry name" value="NUDIX_BOX"/>
    <property type="match status" value="1"/>
</dbReference>
<keyword evidence="4" id="KW-1185">Reference proteome</keyword>
<dbReference type="PANTHER" id="PTHR10885">
    <property type="entry name" value="ISOPENTENYL-DIPHOSPHATE DELTA-ISOMERASE"/>
    <property type="match status" value="1"/>
</dbReference>
<dbReference type="PROSITE" id="PS51462">
    <property type="entry name" value="NUDIX"/>
    <property type="match status" value="1"/>
</dbReference>
<dbReference type="InterPro" id="IPR015797">
    <property type="entry name" value="NUDIX_hydrolase-like_dom_sf"/>
</dbReference>
<dbReference type="SUPFAM" id="SSF55811">
    <property type="entry name" value="Nudix"/>
    <property type="match status" value="1"/>
</dbReference>
<dbReference type="RefSeq" id="WP_380062706.1">
    <property type="nucleotide sequence ID" value="NZ_JBHSEI010000010.1"/>
</dbReference>
<dbReference type="Gene3D" id="3.90.79.10">
    <property type="entry name" value="Nucleoside Triphosphate Pyrophosphohydrolase"/>
    <property type="match status" value="1"/>
</dbReference>
<gene>
    <name evidence="3" type="ORF">ACFO0D_15420</name>
</gene>
<dbReference type="EMBL" id="JBHSEI010000010">
    <property type="protein sequence ID" value="MFC4639726.1"/>
    <property type="molecule type" value="Genomic_DNA"/>
</dbReference>
<accession>A0ABV9IDN5</accession>